<sequence length="143" mass="15803">MPPLSINGYCMNKASDSDESFHCCGRPGDLALDPPTPKREPTRPRKEIFVPENSDFYCYESGMARQKQEESKRLSALESSGSSSRASMPPIVGRIQSSDSDKTLAEEPLLVIHTGVSPVASSSRRTRRLESSPTKRNKQAVFK</sequence>
<proteinExistence type="predicted"/>
<organism evidence="2 3">
    <name type="scientific">Puccinia sorghi</name>
    <dbReference type="NCBI Taxonomy" id="27349"/>
    <lineage>
        <taxon>Eukaryota</taxon>
        <taxon>Fungi</taxon>
        <taxon>Dikarya</taxon>
        <taxon>Basidiomycota</taxon>
        <taxon>Pucciniomycotina</taxon>
        <taxon>Pucciniomycetes</taxon>
        <taxon>Pucciniales</taxon>
        <taxon>Pucciniaceae</taxon>
        <taxon>Puccinia</taxon>
    </lineage>
</organism>
<gene>
    <name evidence="2" type="ORF">VP01_2600g1</name>
</gene>
<feature type="region of interest" description="Disordered" evidence="1">
    <location>
        <begin position="25"/>
        <end position="47"/>
    </location>
</feature>
<dbReference type="Proteomes" id="UP000037035">
    <property type="component" value="Unassembled WGS sequence"/>
</dbReference>
<protein>
    <submittedName>
        <fullName evidence="2">Uncharacterized protein</fullName>
    </submittedName>
</protein>
<dbReference type="EMBL" id="LAVV01007503">
    <property type="protein sequence ID" value="KNZ55718.1"/>
    <property type="molecule type" value="Genomic_DNA"/>
</dbReference>
<accession>A0A0L6V4N1</accession>
<evidence type="ECO:0000313" key="2">
    <source>
        <dbReference type="EMBL" id="KNZ55718.1"/>
    </source>
</evidence>
<keyword evidence="3" id="KW-1185">Reference proteome</keyword>
<feature type="region of interest" description="Disordered" evidence="1">
    <location>
        <begin position="116"/>
        <end position="143"/>
    </location>
</feature>
<comment type="caution">
    <text evidence="2">The sequence shown here is derived from an EMBL/GenBank/DDBJ whole genome shotgun (WGS) entry which is preliminary data.</text>
</comment>
<dbReference type="AlphaFoldDB" id="A0A0L6V4N1"/>
<feature type="compositionally biased region" description="Low complexity" evidence="1">
    <location>
        <begin position="76"/>
        <end position="87"/>
    </location>
</feature>
<evidence type="ECO:0000313" key="3">
    <source>
        <dbReference type="Proteomes" id="UP000037035"/>
    </source>
</evidence>
<feature type="region of interest" description="Disordered" evidence="1">
    <location>
        <begin position="68"/>
        <end position="101"/>
    </location>
</feature>
<feature type="compositionally biased region" description="Basic and acidic residues" evidence="1">
    <location>
        <begin position="36"/>
        <end position="47"/>
    </location>
</feature>
<name>A0A0L6V4N1_9BASI</name>
<evidence type="ECO:0000256" key="1">
    <source>
        <dbReference type="SAM" id="MobiDB-lite"/>
    </source>
</evidence>
<dbReference type="OrthoDB" id="2504703at2759"/>
<dbReference type="VEuPathDB" id="FungiDB:VP01_2600g1"/>
<reference evidence="2 3" key="1">
    <citation type="submission" date="2015-08" db="EMBL/GenBank/DDBJ databases">
        <title>Next Generation Sequencing and Analysis of the Genome of Puccinia sorghi L Schw, the Causal Agent of Maize Common Rust.</title>
        <authorList>
            <person name="Rochi L."/>
            <person name="Burguener G."/>
            <person name="Darino M."/>
            <person name="Turjanski A."/>
            <person name="Kreff E."/>
            <person name="Dieguez M.J."/>
            <person name="Sacco F."/>
        </authorList>
    </citation>
    <scope>NUCLEOTIDE SEQUENCE [LARGE SCALE GENOMIC DNA]</scope>
    <source>
        <strain evidence="2 3">RO10H11247</strain>
    </source>
</reference>